<dbReference type="Proteomes" id="UP000035579">
    <property type="component" value="Chromosome"/>
</dbReference>
<name>A0AAC8TFT0_9BACT</name>
<evidence type="ECO:0000259" key="1">
    <source>
        <dbReference type="Pfam" id="PF03358"/>
    </source>
</evidence>
<accession>A0AAC8TFT0</accession>
<reference evidence="3 5" key="2">
    <citation type="submission" date="2018-08" db="EMBL/GenBank/DDBJ databases">
        <title>Genomic Encyclopedia of Archaeal and Bacterial Type Strains, Phase II (KMG-II): from individual species to whole genera.</title>
        <authorList>
            <person name="Goeker M."/>
        </authorList>
    </citation>
    <scope>NUCLEOTIDE SEQUENCE [LARGE SCALE GENOMIC DNA]</scope>
    <source>
        <strain evidence="3 5">DSM 2261</strain>
    </source>
</reference>
<reference evidence="2 4" key="1">
    <citation type="submission" date="2015-05" db="EMBL/GenBank/DDBJ databases">
        <title>Genome assembly of Archangium gephyra DSM 2261.</title>
        <authorList>
            <person name="Sharma G."/>
            <person name="Subramanian S."/>
        </authorList>
    </citation>
    <scope>NUCLEOTIDE SEQUENCE [LARGE SCALE GENOMIC DNA]</scope>
    <source>
        <strain evidence="2 4">DSM 2261</strain>
    </source>
</reference>
<organism evidence="2 4">
    <name type="scientific">Archangium gephyra</name>
    <dbReference type="NCBI Taxonomy" id="48"/>
    <lineage>
        <taxon>Bacteria</taxon>
        <taxon>Pseudomonadati</taxon>
        <taxon>Myxococcota</taxon>
        <taxon>Myxococcia</taxon>
        <taxon>Myxococcales</taxon>
        <taxon>Cystobacterineae</taxon>
        <taxon>Archangiaceae</taxon>
        <taxon>Archangium</taxon>
    </lineage>
</organism>
<dbReference type="InterPro" id="IPR050712">
    <property type="entry name" value="NAD(P)H-dep_reductase"/>
</dbReference>
<dbReference type="GO" id="GO:0005829">
    <property type="term" value="C:cytosol"/>
    <property type="evidence" value="ECO:0007669"/>
    <property type="project" value="TreeGrafter"/>
</dbReference>
<evidence type="ECO:0000313" key="5">
    <source>
        <dbReference type="Proteomes" id="UP000256345"/>
    </source>
</evidence>
<dbReference type="KEGG" id="age:AA314_04492"/>
<dbReference type="GO" id="GO:0010181">
    <property type="term" value="F:FMN binding"/>
    <property type="evidence" value="ECO:0007669"/>
    <property type="project" value="TreeGrafter"/>
</dbReference>
<dbReference type="InterPro" id="IPR029039">
    <property type="entry name" value="Flavoprotein-like_sf"/>
</dbReference>
<evidence type="ECO:0000313" key="2">
    <source>
        <dbReference type="EMBL" id="AKJ02866.1"/>
    </source>
</evidence>
<dbReference type="EMBL" id="QUMU01000013">
    <property type="protein sequence ID" value="REG24992.1"/>
    <property type="molecule type" value="Genomic_DNA"/>
</dbReference>
<dbReference type="Gene3D" id="3.40.50.360">
    <property type="match status" value="1"/>
</dbReference>
<proteinExistence type="predicted"/>
<dbReference type="AlphaFoldDB" id="A0AAC8TFT0"/>
<sequence>MPLNLVILFGSVRSDRQGIKAAKFVQRQLEERGHTVTLVDPMEYKLPLLDRMYKEYAPGTAPEQLERLAALYRAADGFVIVTAEYNHSAPPALVNLLDHFLEEYFYRPSAIVSYSGSSFGGVRAASHLRDMLAELGMASIPSHFPIPKVYSAFDDAGVPADTAYLRRFDRFASELEWYARALRTARQEGLPRKAA</sequence>
<dbReference type="Proteomes" id="UP000256345">
    <property type="component" value="Unassembled WGS sequence"/>
</dbReference>
<protein>
    <submittedName>
        <fullName evidence="2 3">Reductase</fullName>
    </submittedName>
</protein>
<evidence type="ECO:0000313" key="4">
    <source>
        <dbReference type="Proteomes" id="UP000035579"/>
    </source>
</evidence>
<dbReference type="SUPFAM" id="SSF52218">
    <property type="entry name" value="Flavoproteins"/>
    <property type="match status" value="1"/>
</dbReference>
<dbReference type="PANTHER" id="PTHR30543">
    <property type="entry name" value="CHROMATE REDUCTASE"/>
    <property type="match status" value="1"/>
</dbReference>
<feature type="domain" description="NADPH-dependent FMN reductase-like" evidence="1">
    <location>
        <begin position="4"/>
        <end position="148"/>
    </location>
</feature>
<dbReference type="PANTHER" id="PTHR30543:SF21">
    <property type="entry name" value="NAD(P)H-DEPENDENT FMN REDUCTASE LOT6"/>
    <property type="match status" value="1"/>
</dbReference>
<dbReference type="Pfam" id="PF03358">
    <property type="entry name" value="FMN_red"/>
    <property type="match status" value="1"/>
</dbReference>
<gene>
    <name evidence="2" type="ORF">AA314_04492</name>
    <name evidence="3" type="ORF">ATI61_11355</name>
</gene>
<keyword evidence="5" id="KW-1185">Reference proteome</keyword>
<dbReference type="RefSeq" id="WP_047857086.1">
    <property type="nucleotide sequence ID" value="NZ_CP011509.1"/>
</dbReference>
<dbReference type="GO" id="GO:0016491">
    <property type="term" value="F:oxidoreductase activity"/>
    <property type="evidence" value="ECO:0007669"/>
    <property type="project" value="InterPro"/>
</dbReference>
<dbReference type="EMBL" id="CP011509">
    <property type="protein sequence ID" value="AKJ02866.1"/>
    <property type="molecule type" value="Genomic_DNA"/>
</dbReference>
<evidence type="ECO:0000313" key="3">
    <source>
        <dbReference type="EMBL" id="REG24992.1"/>
    </source>
</evidence>
<dbReference type="InterPro" id="IPR005025">
    <property type="entry name" value="FMN_Rdtase-like_dom"/>
</dbReference>